<organism evidence="1 2">
    <name type="scientific">Tunturiibacter lichenicola</name>
    <dbReference type="NCBI Taxonomy" id="2051959"/>
    <lineage>
        <taxon>Bacteria</taxon>
        <taxon>Pseudomonadati</taxon>
        <taxon>Acidobacteriota</taxon>
        <taxon>Terriglobia</taxon>
        <taxon>Terriglobales</taxon>
        <taxon>Acidobacteriaceae</taxon>
        <taxon>Tunturiibacter</taxon>
    </lineage>
</organism>
<dbReference type="NCBIfam" id="TIGR03562">
    <property type="entry name" value="osmo_induc_OsmC"/>
    <property type="match status" value="1"/>
</dbReference>
<dbReference type="PANTHER" id="PTHR42830:SF1">
    <property type="entry name" value="OSMOTICALLY INDUCIBLE FAMILY PROTEIN"/>
    <property type="match status" value="1"/>
</dbReference>
<dbReference type="InterPro" id="IPR052707">
    <property type="entry name" value="OsmC_Ohr_Peroxiredoxin"/>
</dbReference>
<dbReference type="GO" id="GO:0004601">
    <property type="term" value="F:peroxidase activity"/>
    <property type="evidence" value="ECO:0007669"/>
    <property type="project" value="InterPro"/>
</dbReference>
<name>A0A852VCF6_9BACT</name>
<evidence type="ECO:0000313" key="2">
    <source>
        <dbReference type="Proteomes" id="UP000564385"/>
    </source>
</evidence>
<dbReference type="Gene3D" id="3.30.300.20">
    <property type="match status" value="1"/>
</dbReference>
<sequence length="142" mass="15074">MKAEAYSNWTGTWKEGSGSISTKSPTVKQQPFSYASRFHGAPGGSPEELLAAAHAGCFNQALANNFGMMGLSAAAIITKVEIDLTQNERDRPSIQGSHITVEAKVSGASQEQFAECAEHARANCSISRILNCEISMSATLHA</sequence>
<evidence type="ECO:0000313" key="1">
    <source>
        <dbReference type="EMBL" id="NYF87965.1"/>
    </source>
</evidence>
<dbReference type="PANTHER" id="PTHR42830">
    <property type="entry name" value="OSMOTICALLY INDUCIBLE FAMILY PROTEIN"/>
    <property type="match status" value="1"/>
</dbReference>
<dbReference type="EMBL" id="JACCCU010000001">
    <property type="protein sequence ID" value="NYF87965.1"/>
    <property type="molecule type" value="Genomic_DNA"/>
</dbReference>
<dbReference type="SUPFAM" id="SSF82784">
    <property type="entry name" value="OsmC-like"/>
    <property type="match status" value="1"/>
</dbReference>
<dbReference type="Pfam" id="PF02566">
    <property type="entry name" value="OsmC"/>
    <property type="match status" value="1"/>
</dbReference>
<dbReference type="GO" id="GO:0006979">
    <property type="term" value="P:response to oxidative stress"/>
    <property type="evidence" value="ECO:0007669"/>
    <property type="project" value="InterPro"/>
</dbReference>
<accession>A0A852VCF6</accession>
<dbReference type="AlphaFoldDB" id="A0A852VCF6"/>
<dbReference type="InterPro" id="IPR003718">
    <property type="entry name" value="OsmC/Ohr_fam"/>
</dbReference>
<proteinExistence type="predicted"/>
<dbReference type="InterPro" id="IPR015946">
    <property type="entry name" value="KH_dom-like_a/b"/>
</dbReference>
<protein>
    <submittedName>
        <fullName evidence="1">Osmotically inducible protein OsmC</fullName>
    </submittedName>
</protein>
<dbReference type="InterPro" id="IPR019904">
    <property type="entry name" value="Peroxiredoxin_OsmC"/>
</dbReference>
<dbReference type="Proteomes" id="UP000564385">
    <property type="component" value="Unassembled WGS sequence"/>
</dbReference>
<comment type="caution">
    <text evidence="1">The sequence shown here is derived from an EMBL/GenBank/DDBJ whole genome shotgun (WGS) entry which is preliminary data.</text>
</comment>
<dbReference type="InterPro" id="IPR036102">
    <property type="entry name" value="OsmC/Ohrsf"/>
</dbReference>
<reference evidence="1 2" key="1">
    <citation type="submission" date="2020-07" db="EMBL/GenBank/DDBJ databases">
        <title>Genomic Encyclopedia of Type Strains, Phase IV (KMG-V): Genome sequencing to study the core and pangenomes of soil and plant-associated prokaryotes.</title>
        <authorList>
            <person name="Whitman W."/>
        </authorList>
    </citation>
    <scope>NUCLEOTIDE SEQUENCE [LARGE SCALE GENOMIC DNA]</scope>
    <source>
        <strain evidence="1 2">M8UP22</strain>
    </source>
</reference>
<gene>
    <name evidence="1" type="ORF">HDF08_000032</name>
</gene>